<name>A0ABQ2DDB7_9MICC</name>
<keyword evidence="3" id="KW-1185">Reference proteome</keyword>
<dbReference type="EMBL" id="BMKX01000002">
    <property type="protein sequence ID" value="GGJ53872.1"/>
    <property type="molecule type" value="Genomic_DNA"/>
</dbReference>
<feature type="region of interest" description="Disordered" evidence="1">
    <location>
        <begin position="171"/>
        <end position="190"/>
    </location>
</feature>
<proteinExistence type="predicted"/>
<evidence type="ECO:0000313" key="2">
    <source>
        <dbReference type="EMBL" id="GGJ53872.1"/>
    </source>
</evidence>
<protein>
    <submittedName>
        <fullName evidence="2">Uncharacterized protein</fullName>
    </submittedName>
</protein>
<comment type="caution">
    <text evidence="2">The sequence shown here is derived from an EMBL/GenBank/DDBJ whole genome shotgun (WGS) entry which is preliminary data.</text>
</comment>
<accession>A0ABQ2DDB7</accession>
<reference evidence="3" key="1">
    <citation type="journal article" date="2019" name="Int. J. Syst. Evol. Microbiol.">
        <title>The Global Catalogue of Microorganisms (GCM) 10K type strain sequencing project: providing services to taxonomists for standard genome sequencing and annotation.</title>
        <authorList>
            <consortium name="The Broad Institute Genomics Platform"/>
            <consortium name="The Broad Institute Genome Sequencing Center for Infectious Disease"/>
            <person name="Wu L."/>
            <person name="Ma J."/>
        </authorList>
    </citation>
    <scope>NUCLEOTIDE SEQUENCE [LARGE SCALE GENOMIC DNA]</scope>
    <source>
        <strain evidence="3">CGMCC 1.3685</strain>
    </source>
</reference>
<dbReference type="Proteomes" id="UP000606115">
    <property type="component" value="Unassembled WGS sequence"/>
</dbReference>
<evidence type="ECO:0000256" key="1">
    <source>
        <dbReference type="SAM" id="MobiDB-lite"/>
    </source>
</evidence>
<sequence length="190" mass="21074">MSEEAPTLSSKDDPLDNGGYGEFTWDDFVKGKQEESGLSSWPEVERIRYVSQEVWPEEQATCLTNLGFPTTVEEGGSFSTKFTEDQEQAAAEASYTCALQYPQDLKYSQALTRTQLRTFYAYYRDALVPCLQGLNLDTGSLPSEETFVEGMASGTAPWTPYDTMDLASADTTEMNQKCPPSPSAEELYGN</sequence>
<organism evidence="2 3">
    <name type="scientific">Glutamicibacter ardleyensis</name>
    <dbReference type="NCBI Taxonomy" id="225894"/>
    <lineage>
        <taxon>Bacteria</taxon>
        <taxon>Bacillati</taxon>
        <taxon>Actinomycetota</taxon>
        <taxon>Actinomycetes</taxon>
        <taxon>Micrococcales</taxon>
        <taxon>Micrococcaceae</taxon>
        <taxon>Glutamicibacter</taxon>
    </lineage>
</organism>
<evidence type="ECO:0000313" key="3">
    <source>
        <dbReference type="Proteomes" id="UP000606115"/>
    </source>
</evidence>
<gene>
    <name evidence="2" type="ORF">GCM10007173_10540</name>
</gene>